<proteinExistence type="predicted"/>
<protein>
    <submittedName>
        <fullName evidence="1">Uncharacterized protein</fullName>
    </submittedName>
</protein>
<sequence>MSAVISAATAIIALIISSASSLGFSPFCLGFPLMVFTSLP</sequence>
<reference evidence="1" key="1">
    <citation type="journal article" date="2021" name="Proc. Natl. Acad. Sci. U.S.A.">
        <title>A Catalog of Tens of Thousands of Viruses from Human Metagenomes Reveals Hidden Associations with Chronic Diseases.</title>
        <authorList>
            <person name="Tisza M.J."/>
            <person name="Buck C.B."/>
        </authorList>
    </citation>
    <scope>NUCLEOTIDE SEQUENCE</scope>
    <source>
        <strain evidence="1">Ct7es18</strain>
    </source>
</reference>
<dbReference type="EMBL" id="BK014903">
    <property type="protein sequence ID" value="DAD81577.1"/>
    <property type="molecule type" value="Genomic_DNA"/>
</dbReference>
<organism evidence="1">
    <name type="scientific">Siphoviridae sp. ct7es18</name>
    <dbReference type="NCBI Taxonomy" id="2826166"/>
    <lineage>
        <taxon>Viruses</taxon>
        <taxon>Duplodnaviria</taxon>
        <taxon>Heunggongvirae</taxon>
        <taxon>Uroviricota</taxon>
        <taxon>Caudoviricetes</taxon>
    </lineage>
</organism>
<name>A0A8S5MGV3_9CAUD</name>
<accession>A0A8S5MGV3</accession>
<evidence type="ECO:0000313" key="1">
    <source>
        <dbReference type="EMBL" id="DAD81577.1"/>
    </source>
</evidence>